<protein>
    <submittedName>
        <fullName evidence="1">DUF4221 domain-containing protein</fullName>
    </submittedName>
</protein>
<keyword evidence="2" id="KW-1185">Reference proteome</keyword>
<dbReference type="InterPro" id="IPR025316">
    <property type="entry name" value="DUF4221"/>
</dbReference>
<gene>
    <name evidence="1" type="ORF">K1Y79_18465</name>
</gene>
<evidence type="ECO:0000313" key="1">
    <source>
        <dbReference type="EMBL" id="MBW8686330.1"/>
    </source>
</evidence>
<reference evidence="1 2" key="1">
    <citation type="submission" date="2021-08" db="EMBL/GenBank/DDBJ databases">
        <title>The genome sequence of Chitinophaga sp. B61.</title>
        <authorList>
            <person name="Zhang X."/>
        </authorList>
    </citation>
    <scope>NUCLEOTIDE SEQUENCE [LARGE SCALE GENOMIC DNA]</scope>
    <source>
        <strain evidence="1 2">B61</strain>
    </source>
</reference>
<dbReference type="PROSITE" id="PS51257">
    <property type="entry name" value="PROKAR_LIPOPROTEIN"/>
    <property type="match status" value="1"/>
</dbReference>
<dbReference type="EMBL" id="JAICCF010000003">
    <property type="protein sequence ID" value="MBW8686330.1"/>
    <property type="molecule type" value="Genomic_DNA"/>
</dbReference>
<accession>A0ABS7GGS8</accession>
<comment type="caution">
    <text evidence="1">The sequence shown here is derived from an EMBL/GenBank/DDBJ whole genome shotgun (WGS) entry which is preliminary data.</text>
</comment>
<evidence type="ECO:0000313" key="2">
    <source>
        <dbReference type="Proteomes" id="UP000812961"/>
    </source>
</evidence>
<proteinExistence type="predicted"/>
<dbReference type="Proteomes" id="UP000812961">
    <property type="component" value="Unassembled WGS sequence"/>
</dbReference>
<dbReference type="Pfam" id="PF13970">
    <property type="entry name" value="DUF4221"/>
    <property type="match status" value="1"/>
</dbReference>
<organism evidence="1 2">
    <name type="scientific">Chitinophaga rhizophila</name>
    <dbReference type="NCBI Taxonomy" id="2866212"/>
    <lineage>
        <taxon>Bacteria</taxon>
        <taxon>Pseudomonadati</taxon>
        <taxon>Bacteroidota</taxon>
        <taxon>Chitinophagia</taxon>
        <taxon>Chitinophagales</taxon>
        <taxon>Chitinophagaceae</taxon>
        <taxon>Chitinophaga</taxon>
    </lineage>
</organism>
<sequence>MKSGISKLITFISIVIFFIACIKVKRIDIPESTFIRIAPVHGNVTLFPLRDTLTFQLDLKTFNTVKSVTSFVMDGRGYISFLDARSRTINIYNVEHKNLVMKMALDKYFERTELKGLTVFVQNFDSIYIANKEAVYLLDTTARIKLKLKYDDANAGTAFFDIFSPPVIMNKRLYVGIRSHIDDLSFEQISKSPVIYAFNPIDKSQELVYRFPQIYQDKILGDHFIKANFCVNDKGYFVFSFPADTNIYETNFVQYHNSYLAKSQLQSDTLTPVPKIEIERDNGFKQYAIRDAYGPIYYDQFNKRYLRVFKQRMSDSAYESNRIKRKYSFVILDQNFRIIGEGDLPEDVSYSSVFFLKDQIYARTNFNDEYALHFVKLSYTRKDSI</sequence>
<name>A0ABS7GGS8_9BACT</name>
<dbReference type="RefSeq" id="WP_220251640.1">
    <property type="nucleotide sequence ID" value="NZ_JAICCF010000003.1"/>
</dbReference>